<sequence length="386" mass="41945">MKINTLGVLFFDHFVNDFYSLFIPLFIPFLVSHLGINYFEASLLVAAVTVIGAVLQSPVGYWADRYRKRVGFIALGFLFYALGAISLGLSTNFPLLFLSSILIGFATTTYHPQGTTLITAEFTRKGHALGVHGVGGQLGRFFSPVLIGFLVSRFEWRKSSIILSFPAIIAIFLSLWTLKEPEKRGEKGIAEAITFPIFLLILILGIRGTVFQGIVSFLPSFFITTGSSINTTGILTGIMLASGLLAQLLGGILGDKISKGKIIFSSLLGLSLLFFIFYLFMIQIAKGHLLGFGLLTFFLFAIGFCIFVTFPVGLALSAELSRGGKVGTSVGAVMGGGLVFPSVFLPVTGHLIDRFGFIEGFSLLLILSFVATLISLFYLKFDFPSR</sequence>
<keyword evidence="3 4" id="KW-0472">Membrane</keyword>
<feature type="transmembrane region" description="Helical" evidence="4">
    <location>
        <begin position="262"/>
        <end position="284"/>
    </location>
</feature>
<organism evidence="6">
    <name type="scientific">Aerophobetes bacterium</name>
    <dbReference type="NCBI Taxonomy" id="2030807"/>
    <lineage>
        <taxon>Bacteria</taxon>
        <taxon>Candidatus Aerophobota</taxon>
    </lineage>
</organism>
<evidence type="ECO:0000259" key="5">
    <source>
        <dbReference type="PROSITE" id="PS50850"/>
    </source>
</evidence>
<accession>A0A7V5I1N8</accession>
<comment type="caution">
    <text evidence="6">The sequence shown here is derived from an EMBL/GenBank/DDBJ whole genome shotgun (WGS) entry which is preliminary data.</text>
</comment>
<keyword evidence="2 4" id="KW-1133">Transmembrane helix</keyword>
<evidence type="ECO:0000313" key="6">
    <source>
        <dbReference type="EMBL" id="HHF98797.1"/>
    </source>
</evidence>
<dbReference type="AlphaFoldDB" id="A0A7V5I1N8"/>
<reference evidence="6" key="1">
    <citation type="journal article" date="2020" name="mSystems">
        <title>Genome- and Community-Level Interaction Insights into Carbon Utilization and Element Cycling Functions of Hydrothermarchaeota in Hydrothermal Sediment.</title>
        <authorList>
            <person name="Zhou Z."/>
            <person name="Liu Y."/>
            <person name="Xu W."/>
            <person name="Pan J."/>
            <person name="Luo Z.H."/>
            <person name="Li M."/>
        </authorList>
    </citation>
    <scope>NUCLEOTIDE SEQUENCE [LARGE SCALE GENOMIC DNA]</scope>
    <source>
        <strain evidence="6">HyVt-92</strain>
    </source>
</reference>
<dbReference type="InterPro" id="IPR036259">
    <property type="entry name" value="MFS_trans_sf"/>
</dbReference>
<dbReference type="PANTHER" id="PTHR43129:SF1">
    <property type="entry name" value="FOSMIDOMYCIN RESISTANCE PROTEIN"/>
    <property type="match status" value="1"/>
</dbReference>
<feature type="transmembrane region" description="Helical" evidence="4">
    <location>
        <begin position="357"/>
        <end position="379"/>
    </location>
</feature>
<dbReference type="GO" id="GO:0022857">
    <property type="term" value="F:transmembrane transporter activity"/>
    <property type="evidence" value="ECO:0007669"/>
    <property type="project" value="InterPro"/>
</dbReference>
<dbReference type="EMBL" id="DRTT01000136">
    <property type="protein sequence ID" value="HHF98797.1"/>
    <property type="molecule type" value="Genomic_DNA"/>
</dbReference>
<evidence type="ECO:0000256" key="3">
    <source>
        <dbReference type="ARBA" id="ARBA00023136"/>
    </source>
</evidence>
<evidence type="ECO:0000256" key="1">
    <source>
        <dbReference type="ARBA" id="ARBA00022692"/>
    </source>
</evidence>
<feature type="transmembrane region" description="Helical" evidence="4">
    <location>
        <begin position="326"/>
        <end position="345"/>
    </location>
</feature>
<dbReference type="SUPFAM" id="SSF103473">
    <property type="entry name" value="MFS general substrate transporter"/>
    <property type="match status" value="1"/>
</dbReference>
<feature type="domain" description="Major facilitator superfamily (MFS) profile" evidence="5">
    <location>
        <begin position="5"/>
        <end position="383"/>
    </location>
</feature>
<dbReference type="Proteomes" id="UP000886070">
    <property type="component" value="Unassembled WGS sequence"/>
</dbReference>
<gene>
    <name evidence="6" type="ORF">ENL39_04855</name>
</gene>
<evidence type="ECO:0000256" key="2">
    <source>
        <dbReference type="ARBA" id="ARBA00022989"/>
    </source>
</evidence>
<dbReference type="InterPro" id="IPR011701">
    <property type="entry name" value="MFS"/>
</dbReference>
<feature type="transmembrane region" description="Helical" evidence="4">
    <location>
        <begin position="160"/>
        <end position="178"/>
    </location>
</feature>
<dbReference type="Gene3D" id="1.20.1250.20">
    <property type="entry name" value="MFS general substrate transporter like domains"/>
    <property type="match status" value="2"/>
</dbReference>
<dbReference type="PROSITE" id="PS50850">
    <property type="entry name" value="MFS"/>
    <property type="match status" value="1"/>
</dbReference>
<dbReference type="GO" id="GO:0005886">
    <property type="term" value="C:plasma membrane"/>
    <property type="evidence" value="ECO:0007669"/>
    <property type="project" value="TreeGrafter"/>
</dbReference>
<evidence type="ECO:0000256" key="4">
    <source>
        <dbReference type="SAM" id="Phobius"/>
    </source>
</evidence>
<name>A0A7V5I1N8_UNCAE</name>
<feature type="transmembrane region" description="Helical" evidence="4">
    <location>
        <begin position="18"/>
        <end position="36"/>
    </location>
</feature>
<feature type="transmembrane region" description="Helical" evidence="4">
    <location>
        <begin position="290"/>
        <end position="314"/>
    </location>
</feature>
<feature type="transmembrane region" description="Helical" evidence="4">
    <location>
        <begin position="229"/>
        <end position="250"/>
    </location>
</feature>
<keyword evidence="1 4" id="KW-0812">Transmembrane</keyword>
<dbReference type="PANTHER" id="PTHR43129">
    <property type="entry name" value="FOSMIDOMYCIN RESISTANCE PROTEIN"/>
    <property type="match status" value="1"/>
</dbReference>
<dbReference type="Pfam" id="PF07690">
    <property type="entry name" value="MFS_1"/>
    <property type="match status" value="1"/>
</dbReference>
<feature type="transmembrane region" description="Helical" evidence="4">
    <location>
        <begin position="42"/>
        <end position="63"/>
    </location>
</feature>
<dbReference type="InterPro" id="IPR020846">
    <property type="entry name" value="MFS_dom"/>
</dbReference>
<feature type="transmembrane region" description="Helical" evidence="4">
    <location>
        <begin position="198"/>
        <end position="223"/>
    </location>
</feature>
<feature type="transmembrane region" description="Helical" evidence="4">
    <location>
        <begin position="70"/>
        <end position="89"/>
    </location>
</feature>
<proteinExistence type="predicted"/>
<protein>
    <submittedName>
        <fullName evidence="6">MFS transporter</fullName>
    </submittedName>
</protein>